<keyword evidence="3" id="KW-1185">Reference proteome</keyword>
<evidence type="ECO:0000313" key="2">
    <source>
        <dbReference type="EMBL" id="GAA0572465.1"/>
    </source>
</evidence>
<reference evidence="3" key="1">
    <citation type="journal article" date="2019" name="Int. J. Syst. Evol. Microbiol.">
        <title>The Global Catalogue of Microorganisms (GCM) 10K type strain sequencing project: providing services to taxonomists for standard genome sequencing and annotation.</title>
        <authorList>
            <consortium name="The Broad Institute Genomics Platform"/>
            <consortium name="The Broad Institute Genome Sequencing Center for Infectious Disease"/>
            <person name="Wu L."/>
            <person name="Ma J."/>
        </authorList>
    </citation>
    <scope>NUCLEOTIDE SEQUENCE [LARGE SCALE GENOMIC DNA]</scope>
    <source>
        <strain evidence="3">JCM 5052</strain>
    </source>
</reference>
<name>A0ABP3PU68_9ACTN</name>
<gene>
    <name evidence="2" type="ORF">GCM10010390_89550</name>
</gene>
<sequence length="89" mass="9619">MLRYRLGDAGVMAGQRGSLLSATDLPSVSLGVIPASAERIMWPIEPFTVFDDERVDHEPLSASVKIAREDEKEAAVPFSQVSGLFAEGE</sequence>
<accession>A0ABP3PU68</accession>
<comment type="caution">
    <text evidence="2">The sequence shown here is derived from an EMBL/GenBank/DDBJ whole genome shotgun (WGS) entry which is preliminary data.</text>
</comment>
<proteinExistence type="predicted"/>
<evidence type="ECO:0000259" key="1">
    <source>
        <dbReference type="Pfam" id="PF19054"/>
    </source>
</evidence>
<feature type="domain" description="DUF5753" evidence="1">
    <location>
        <begin position="1"/>
        <end position="53"/>
    </location>
</feature>
<dbReference type="InterPro" id="IPR043917">
    <property type="entry name" value="DUF5753"/>
</dbReference>
<dbReference type="Pfam" id="PF19054">
    <property type="entry name" value="DUF5753"/>
    <property type="match status" value="1"/>
</dbReference>
<organism evidence="2 3">
    <name type="scientific">Streptomyces mordarskii</name>
    <dbReference type="NCBI Taxonomy" id="1226758"/>
    <lineage>
        <taxon>Bacteria</taxon>
        <taxon>Bacillati</taxon>
        <taxon>Actinomycetota</taxon>
        <taxon>Actinomycetes</taxon>
        <taxon>Kitasatosporales</taxon>
        <taxon>Streptomycetaceae</taxon>
        <taxon>Streptomyces</taxon>
    </lineage>
</organism>
<evidence type="ECO:0000313" key="3">
    <source>
        <dbReference type="Proteomes" id="UP001501576"/>
    </source>
</evidence>
<protein>
    <recommendedName>
        <fullName evidence="1">DUF5753 domain-containing protein</fullName>
    </recommendedName>
</protein>
<dbReference type="Proteomes" id="UP001501576">
    <property type="component" value="Unassembled WGS sequence"/>
</dbReference>
<dbReference type="EMBL" id="BAAABZ010000089">
    <property type="protein sequence ID" value="GAA0572465.1"/>
    <property type="molecule type" value="Genomic_DNA"/>
</dbReference>